<keyword evidence="1" id="KW-0472">Membrane</keyword>
<evidence type="ECO:0008006" key="4">
    <source>
        <dbReference type="Google" id="ProtNLM"/>
    </source>
</evidence>
<evidence type="ECO:0000256" key="1">
    <source>
        <dbReference type="SAM" id="Phobius"/>
    </source>
</evidence>
<dbReference type="Proteomes" id="UP000249633">
    <property type="component" value="Unassembled WGS sequence"/>
</dbReference>
<evidence type="ECO:0000313" key="2">
    <source>
        <dbReference type="EMBL" id="PZP33422.1"/>
    </source>
</evidence>
<protein>
    <recommendedName>
        <fullName evidence="4">Type II secretory pathway, pseudopilin PulG</fullName>
    </recommendedName>
</protein>
<gene>
    <name evidence="2" type="ORF">DI603_08620</name>
</gene>
<keyword evidence="1" id="KW-0812">Transmembrane</keyword>
<organism evidence="2 3">
    <name type="scientific">Roseateles depolymerans</name>
    <dbReference type="NCBI Taxonomy" id="76731"/>
    <lineage>
        <taxon>Bacteria</taxon>
        <taxon>Pseudomonadati</taxon>
        <taxon>Pseudomonadota</taxon>
        <taxon>Betaproteobacteria</taxon>
        <taxon>Burkholderiales</taxon>
        <taxon>Sphaerotilaceae</taxon>
        <taxon>Roseateles</taxon>
    </lineage>
</organism>
<feature type="transmembrane region" description="Helical" evidence="1">
    <location>
        <begin position="12"/>
        <end position="34"/>
    </location>
</feature>
<name>A0A2W5FQZ5_9BURK</name>
<keyword evidence="1" id="KW-1133">Transmembrane helix</keyword>
<dbReference type="AlphaFoldDB" id="A0A2W5FQZ5"/>
<reference evidence="2 3" key="1">
    <citation type="submission" date="2017-08" db="EMBL/GenBank/DDBJ databases">
        <title>Infants hospitalized years apart are colonized by the same room-sourced microbial strains.</title>
        <authorList>
            <person name="Brooks B."/>
            <person name="Olm M.R."/>
            <person name="Firek B.A."/>
            <person name="Baker R."/>
            <person name="Thomas B.C."/>
            <person name="Morowitz M.J."/>
            <person name="Banfield J.F."/>
        </authorList>
    </citation>
    <scope>NUCLEOTIDE SEQUENCE [LARGE SCALE GENOMIC DNA]</scope>
    <source>
        <strain evidence="2">S2_012_000_R2_81</strain>
    </source>
</reference>
<accession>A0A2W5FQZ5</accession>
<sequence>MGAPARSQRGFTYLFVLFLVVMTSAGLAALGRAWSQQAERERERELQFRGEAIARAITRYQQASPNQAADLPRSLDDLLEDRRGPVTLRHLRQRYADPFTGRADWELVSQSPDLTRFSAVRSRSDHALLREWTPQAQAISKASDWLFVAPPPDAAAQAASAPVAASTPRR</sequence>
<comment type="caution">
    <text evidence="2">The sequence shown here is derived from an EMBL/GenBank/DDBJ whole genome shotgun (WGS) entry which is preliminary data.</text>
</comment>
<proteinExistence type="predicted"/>
<dbReference type="EMBL" id="QFOD01000006">
    <property type="protein sequence ID" value="PZP33422.1"/>
    <property type="molecule type" value="Genomic_DNA"/>
</dbReference>
<evidence type="ECO:0000313" key="3">
    <source>
        <dbReference type="Proteomes" id="UP000249633"/>
    </source>
</evidence>